<proteinExistence type="predicted"/>
<organism evidence="1 2">
    <name type="scientific">Fibrisoma montanum</name>
    <dbReference type="NCBI Taxonomy" id="2305895"/>
    <lineage>
        <taxon>Bacteria</taxon>
        <taxon>Pseudomonadati</taxon>
        <taxon>Bacteroidota</taxon>
        <taxon>Cytophagia</taxon>
        <taxon>Cytophagales</taxon>
        <taxon>Spirosomataceae</taxon>
        <taxon>Fibrisoma</taxon>
    </lineage>
</organism>
<dbReference type="Pfam" id="PF10670">
    <property type="entry name" value="DUF4198"/>
    <property type="match status" value="1"/>
</dbReference>
<comment type="caution">
    <text evidence="1">The sequence shown here is derived from an EMBL/GenBank/DDBJ whole genome shotgun (WGS) entry which is preliminary data.</text>
</comment>
<reference evidence="1 2" key="1">
    <citation type="submission" date="2018-08" db="EMBL/GenBank/DDBJ databases">
        <title>Fibrisoma montanum sp. nov., isolated from Danxia mountain soil.</title>
        <authorList>
            <person name="Huang Y."/>
        </authorList>
    </citation>
    <scope>NUCLEOTIDE SEQUENCE [LARGE SCALE GENOMIC DNA]</scope>
    <source>
        <strain evidence="1 2">HYT19</strain>
    </source>
</reference>
<dbReference type="InterPro" id="IPR019613">
    <property type="entry name" value="DUF4198"/>
</dbReference>
<dbReference type="AlphaFoldDB" id="A0A418LXW5"/>
<dbReference type="Proteomes" id="UP000283523">
    <property type="component" value="Unassembled WGS sequence"/>
</dbReference>
<keyword evidence="2" id="KW-1185">Reference proteome</keyword>
<dbReference type="OrthoDB" id="581894at2"/>
<gene>
    <name evidence="1" type="ORF">DYU11_29435</name>
</gene>
<name>A0A418LXW5_9BACT</name>
<protein>
    <submittedName>
        <fullName evidence="1">DUF4198 domain-containing protein</fullName>
    </submittedName>
</protein>
<accession>A0A418LXW5</accession>
<dbReference type="EMBL" id="QXED01000013">
    <property type="protein sequence ID" value="RIV18082.1"/>
    <property type="molecule type" value="Genomic_DNA"/>
</dbReference>
<sequence>MSSLFRINTNNVLKKFCITTGLLVTMSLLAIAHEFWIQPDRFFANAGDAVRLTVRVGEHFNGDRWGIRKSRIVTYQHLSARGSSSLVPADAAEELTDAELTLAQPGTHLISLFTTNRYLEMRADSFLLYLKEDGLDDVISAREQRGETSRRSRELYRRCVKTLIQAGNQPDDTYARNTGMPLEIIPTQNPYSQKPGQPAEFRILFNSQPLAGALVRYWNRDAANHLTEEQQRSDAQGHVRFRLRAGSNMVSLVKMVPHTDKAAADWQSYWGSLTFGCR</sequence>
<evidence type="ECO:0000313" key="1">
    <source>
        <dbReference type="EMBL" id="RIV18082.1"/>
    </source>
</evidence>
<evidence type="ECO:0000313" key="2">
    <source>
        <dbReference type="Proteomes" id="UP000283523"/>
    </source>
</evidence>